<keyword evidence="4" id="KW-1185">Reference proteome</keyword>
<dbReference type="NCBIfam" id="TIGR03585">
    <property type="entry name" value="PseH"/>
    <property type="match status" value="1"/>
</dbReference>
<dbReference type="InterPro" id="IPR007235">
    <property type="entry name" value="Glyco_trans_28_C"/>
</dbReference>
<evidence type="ECO:0000313" key="3">
    <source>
        <dbReference type="EMBL" id="MEB3102220.1"/>
    </source>
</evidence>
<evidence type="ECO:0000259" key="2">
    <source>
        <dbReference type="PROSITE" id="PS51186"/>
    </source>
</evidence>
<accession>A0ABU5ZI88</accession>
<dbReference type="Proteomes" id="UP001310386">
    <property type="component" value="Unassembled WGS sequence"/>
</dbReference>
<sequence>MRVVFRVDASAQLGTGHLMRCLALADELRSKGVEVSFICREPSEHLCDDVERKRDYRLHRLTQAAPQSDAEETKSILSRERRVDWLIVDHYGLDAQWEQQMRPYVRKIMVIDDLANRPHDCDLLLDQNFYIDMHARYENLLPNQCRKLLGPEYALLRREFKAARKDLKERNGKIRRILISFGGSDPTNETLKVLQAIRLLKRNDISIDVIVGIESPNKEQVKKICSQMQHATFHCQVENMAYFMANADLVVGAGGVSMWERCFLGLPSIVVVTAQNQKDAASAAAKSGAIWNLGWHENVDPAMLASTIHRALNSPNDIKRMAERAIRLMENAETSKDSRVVEFLIEKPVLKREHYRLRPITEEDLEKVLTWRNSERIRANMYTDHIISEFEHKEWFQKINNDPAVACMLYEIKGVPAGVIHYTNIDRRNQKCEWGFYLGDPDLPKGTGIIMGYLGVEYAFENMGIRKLYGEAFAFNRASIKFHRKLGFVQEGRLTKHIRKNGQYEDVLLFGLQHEKWLSFKAQLAHCVFHIPNE</sequence>
<evidence type="ECO:0000256" key="1">
    <source>
        <dbReference type="ARBA" id="ARBA00023136"/>
    </source>
</evidence>
<dbReference type="PANTHER" id="PTHR21015">
    <property type="entry name" value="UDP-N-ACETYLGLUCOSAMINE--N-ACETYLMURAMYL-(PENTAPEPTIDE) PYROPHOSPHORYL-UNDECAPRENOL N-ACETYLGLUCOSAMINE TRANSFERASE 1"/>
    <property type="match status" value="1"/>
</dbReference>
<dbReference type="PANTHER" id="PTHR21015:SF22">
    <property type="entry name" value="GLYCOSYLTRANSFERASE"/>
    <property type="match status" value="1"/>
</dbReference>
<reference evidence="3" key="1">
    <citation type="submission" date="2023-12" db="EMBL/GenBank/DDBJ databases">
        <title>Fervidustalea candida gen. nov., sp. nov., a novel member of the family Paenibacillaceae isolated from a geothermal area.</title>
        <authorList>
            <person name="Li W.-J."/>
            <person name="Jiao J.-Y."/>
            <person name="Chen Y."/>
        </authorList>
    </citation>
    <scope>NUCLEOTIDE SEQUENCE</scope>
    <source>
        <strain evidence="3">SYSU GA230002</strain>
    </source>
</reference>
<proteinExistence type="predicted"/>
<keyword evidence="1" id="KW-0472">Membrane</keyword>
<dbReference type="SUPFAM" id="SSF53756">
    <property type="entry name" value="UDP-Glycosyltransferase/glycogen phosphorylase"/>
    <property type="match status" value="1"/>
</dbReference>
<dbReference type="Gene3D" id="3.40.50.11190">
    <property type="match status" value="1"/>
</dbReference>
<dbReference type="PROSITE" id="PS51186">
    <property type="entry name" value="GNAT"/>
    <property type="match status" value="1"/>
</dbReference>
<dbReference type="SUPFAM" id="SSF55729">
    <property type="entry name" value="Acyl-CoA N-acyltransferases (Nat)"/>
    <property type="match status" value="1"/>
</dbReference>
<feature type="domain" description="N-acetyltransferase" evidence="2">
    <location>
        <begin position="355"/>
        <end position="511"/>
    </location>
</feature>
<dbReference type="Gene3D" id="3.40.50.2000">
    <property type="entry name" value="Glycogen Phosphorylase B"/>
    <property type="match status" value="1"/>
</dbReference>
<evidence type="ECO:0000313" key="4">
    <source>
        <dbReference type="Proteomes" id="UP001310386"/>
    </source>
</evidence>
<dbReference type="Pfam" id="PF13302">
    <property type="entry name" value="Acetyltransf_3"/>
    <property type="match status" value="1"/>
</dbReference>
<dbReference type="EC" id="3.6.1.57" evidence="3"/>
<dbReference type="NCBIfam" id="TIGR03590">
    <property type="entry name" value="PseG"/>
    <property type="match status" value="1"/>
</dbReference>
<dbReference type="InterPro" id="IPR020036">
    <property type="entry name" value="PseH"/>
</dbReference>
<dbReference type="Pfam" id="PF04101">
    <property type="entry name" value="Glyco_tran_28_C"/>
    <property type="match status" value="1"/>
</dbReference>
<protein>
    <submittedName>
        <fullName evidence="3">UDP-2,4-diacetamido-2,4, 6-trideoxy-beta-L-altropyranose hydrolase</fullName>
        <ecNumber evidence="3">3.6.1.57</ecNumber>
    </submittedName>
</protein>
<dbReference type="Gene3D" id="3.40.630.30">
    <property type="match status" value="1"/>
</dbReference>
<organism evidence="3 4">
    <name type="scientific">Ferviditalea candida</name>
    <dbReference type="NCBI Taxonomy" id="3108399"/>
    <lineage>
        <taxon>Bacteria</taxon>
        <taxon>Bacillati</taxon>
        <taxon>Bacillota</taxon>
        <taxon>Bacilli</taxon>
        <taxon>Bacillales</taxon>
        <taxon>Paenibacillaceae</taxon>
        <taxon>Ferviditalea</taxon>
    </lineage>
</organism>
<dbReference type="InterPro" id="IPR016181">
    <property type="entry name" value="Acyl_CoA_acyltransferase"/>
</dbReference>
<dbReference type="RefSeq" id="WP_371754335.1">
    <property type="nucleotide sequence ID" value="NZ_JAYJLD010000014.1"/>
</dbReference>
<dbReference type="InterPro" id="IPR000182">
    <property type="entry name" value="GNAT_dom"/>
</dbReference>
<comment type="caution">
    <text evidence="3">The sequence shown here is derived from an EMBL/GenBank/DDBJ whole genome shotgun (WGS) entry which is preliminary data.</text>
</comment>
<dbReference type="InterPro" id="IPR020023">
    <property type="entry name" value="PseG"/>
</dbReference>
<gene>
    <name evidence="3" type="primary">pseG</name>
    <name evidence="3" type="ORF">VF724_11155</name>
</gene>
<name>A0ABU5ZI88_9BACL</name>
<keyword evidence="3" id="KW-0378">Hydrolase</keyword>
<dbReference type="EMBL" id="JAYJLD010000014">
    <property type="protein sequence ID" value="MEB3102220.1"/>
    <property type="molecule type" value="Genomic_DNA"/>
</dbReference>
<dbReference type="GO" id="GO:0016787">
    <property type="term" value="F:hydrolase activity"/>
    <property type="evidence" value="ECO:0007669"/>
    <property type="project" value="UniProtKB-KW"/>
</dbReference>